<dbReference type="EMBL" id="KQ459752">
    <property type="protein sequence ID" value="KPJ20197.1"/>
    <property type="molecule type" value="Genomic_DNA"/>
</dbReference>
<proteinExistence type="predicted"/>
<keyword evidence="3" id="KW-1185">Reference proteome</keyword>
<feature type="region of interest" description="Disordered" evidence="1">
    <location>
        <begin position="223"/>
        <end position="263"/>
    </location>
</feature>
<name>A0A0N0PF04_PAPMA</name>
<feature type="compositionally biased region" description="Polar residues" evidence="1">
    <location>
        <begin position="227"/>
        <end position="239"/>
    </location>
</feature>
<sequence length="263" mass="27521">MACVSAVEEQLPFASSWPSKLGQRVGEQSSYITRRCRPIHKQLPISFTMKVFVCLLALAVVAKAGYIGGGGGGWSGGGGGGYGGGGWSGGSSGWSSGGGGGGGYGGGHGGGGQVKIIKIITTGGSGGGGGFGSSEVDSLPILTELSHRQWVDPATTIFVGCTHEWVGSTSQIRPHKEDRSEVEAIPRLENAALCDEVAKIQENILIVKDERKFLLRKLLELENESETQQSRYETITHNGSKSKPKKRKSLEDGGKNISSNTLS</sequence>
<dbReference type="STRING" id="76193.A0A0N0PF04"/>
<protein>
    <submittedName>
        <fullName evidence="2">Uncharacterized protein</fullName>
    </submittedName>
</protein>
<evidence type="ECO:0000313" key="2">
    <source>
        <dbReference type="EMBL" id="KPJ20197.1"/>
    </source>
</evidence>
<dbReference type="AlphaFoldDB" id="A0A0N0PF04"/>
<organism evidence="2 3">
    <name type="scientific">Papilio machaon</name>
    <name type="common">Old World swallowtail butterfly</name>
    <dbReference type="NCBI Taxonomy" id="76193"/>
    <lineage>
        <taxon>Eukaryota</taxon>
        <taxon>Metazoa</taxon>
        <taxon>Ecdysozoa</taxon>
        <taxon>Arthropoda</taxon>
        <taxon>Hexapoda</taxon>
        <taxon>Insecta</taxon>
        <taxon>Pterygota</taxon>
        <taxon>Neoptera</taxon>
        <taxon>Endopterygota</taxon>
        <taxon>Lepidoptera</taxon>
        <taxon>Glossata</taxon>
        <taxon>Ditrysia</taxon>
        <taxon>Papilionoidea</taxon>
        <taxon>Papilionidae</taxon>
        <taxon>Papilioninae</taxon>
        <taxon>Papilio</taxon>
    </lineage>
</organism>
<reference evidence="2 3" key="1">
    <citation type="journal article" date="2015" name="Nat. Commun.">
        <title>Outbred genome sequencing and CRISPR/Cas9 gene editing in butterflies.</title>
        <authorList>
            <person name="Li X."/>
            <person name="Fan D."/>
            <person name="Zhang W."/>
            <person name="Liu G."/>
            <person name="Zhang L."/>
            <person name="Zhao L."/>
            <person name="Fang X."/>
            <person name="Chen L."/>
            <person name="Dong Y."/>
            <person name="Chen Y."/>
            <person name="Ding Y."/>
            <person name="Zhao R."/>
            <person name="Feng M."/>
            <person name="Zhu Y."/>
            <person name="Feng Y."/>
            <person name="Jiang X."/>
            <person name="Zhu D."/>
            <person name="Xiang H."/>
            <person name="Feng X."/>
            <person name="Li S."/>
            <person name="Wang J."/>
            <person name="Zhang G."/>
            <person name="Kronforst M.R."/>
            <person name="Wang W."/>
        </authorList>
    </citation>
    <scope>NUCLEOTIDE SEQUENCE [LARGE SCALE GENOMIC DNA]</scope>
    <source>
        <strain evidence="2">Ya'a_city_454_Pm</strain>
        <tissue evidence="2">Whole body</tissue>
    </source>
</reference>
<gene>
    <name evidence="2" type="ORF">RR48_01612</name>
</gene>
<evidence type="ECO:0000256" key="1">
    <source>
        <dbReference type="SAM" id="MobiDB-lite"/>
    </source>
</evidence>
<accession>A0A0N0PF04</accession>
<dbReference type="InParanoid" id="A0A0N0PF04"/>
<dbReference type="Proteomes" id="UP000053240">
    <property type="component" value="Unassembled WGS sequence"/>
</dbReference>
<evidence type="ECO:0000313" key="3">
    <source>
        <dbReference type="Proteomes" id="UP000053240"/>
    </source>
</evidence>